<accession>A0A024UID2</accession>
<dbReference type="VEuPathDB" id="FungiDB:H310_03557"/>
<protein>
    <recommendedName>
        <fullName evidence="2">Endonuclease/exonuclease/phosphatase domain-containing protein</fullName>
    </recommendedName>
</protein>
<dbReference type="OrthoDB" id="78439at2759"/>
<dbReference type="RefSeq" id="XP_008865692.1">
    <property type="nucleotide sequence ID" value="XM_008867470.1"/>
</dbReference>
<dbReference type="AlphaFoldDB" id="A0A024UID2"/>
<organism evidence="1">
    <name type="scientific">Aphanomyces invadans</name>
    <dbReference type="NCBI Taxonomy" id="157072"/>
    <lineage>
        <taxon>Eukaryota</taxon>
        <taxon>Sar</taxon>
        <taxon>Stramenopiles</taxon>
        <taxon>Oomycota</taxon>
        <taxon>Saprolegniomycetes</taxon>
        <taxon>Saprolegniales</taxon>
        <taxon>Verrucalvaceae</taxon>
        <taxon>Aphanomyces</taxon>
    </lineage>
</organism>
<dbReference type="SUPFAM" id="SSF56219">
    <property type="entry name" value="DNase I-like"/>
    <property type="match status" value="1"/>
</dbReference>
<dbReference type="EMBL" id="KI913956">
    <property type="protein sequence ID" value="ETW05915.1"/>
    <property type="molecule type" value="Genomic_DNA"/>
</dbReference>
<dbReference type="InterPro" id="IPR036691">
    <property type="entry name" value="Endo/exonu/phosph_ase_sf"/>
</dbReference>
<reference evidence="1" key="1">
    <citation type="submission" date="2013-12" db="EMBL/GenBank/DDBJ databases">
        <title>The Genome Sequence of Aphanomyces invadans NJM9701.</title>
        <authorList>
            <consortium name="The Broad Institute Genomics Platform"/>
            <person name="Russ C."/>
            <person name="Tyler B."/>
            <person name="van West P."/>
            <person name="Dieguez-Uribeondo J."/>
            <person name="Young S.K."/>
            <person name="Zeng Q."/>
            <person name="Gargeya S."/>
            <person name="Fitzgerald M."/>
            <person name="Abouelleil A."/>
            <person name="Alvarado L."/>
            <person name="Chapman S.B."/>
            <person name="Gainer-Dewar J."/>
            <person name="Goldberg J."/>
            <person name="Griggs A."/>
            <person name="Gujja S."/>
            <person name="Hansen M."/>
            <person name="Howarth C."/>
            <person name="Imamovic A."/>
            <person name="Ireland A."/>
            <person name="Larimer J."/>
            <person name="McCowan C."/>
            <person name="Murphy C."/>
            <person name="Pearson M."/>
            <person name="Poon T.W."/>
            <person name="Priest M."/>
            <person name="Roberts A."/>
            <person name="Saif S."/>
            <person name="Shea T."/>
            <person name="Sykes S."/>
            <person name="Wortman J."/>
            <person name="Nusbaum C."/>
            <person name="Birren B."/>
        </authorList>
    </citation>
    <scope>NUCLEOTIDE SEQUENCE [LARGE SCALE GENOMIC DNA]</scope>
    <source>
        <strain evidence="1">NJM9701</strain>
    </source>
</reference>
<evidence type="ECO:0008006" key="2">
    <source>
        <dbReference type="Google" id="ProtNLM"/>
    </source>
</evidence>
<proteinExistence type="predicted"/>
<name>A0A024UID2_9STRA</name>
<sequence length="219" mass="24367">MGVATFFHLSMPGFTTLRPLWAHRVPDRYLVVRAEWDNAPIYFHNVYAPVEAELRAAFFATIPRDFESNSRHIVGGDLNFPMDATLDTTSYHTRHNAGNAQCCEWLSSLHVVDAWRMKDPDAKVLSGPRGRTRLDYIFVDVELTAYFHQLSSFDSNAFHGDHITHSTVLASLPRVTLPANATTINFNFATSPSYPPSPARISAEFDCAWACVGSCGEGG</sequence>
<dbReference type="GeneID" id="20080607"/>
<evidence type="ECO:0000313" key="1">
    <source>
        <dbReference type="EMBL" id="ETW05915.1"/>
    </source>
</evidence>
<gene>
    <name evidence="1" type="ORF">H310_03557</name>
</gene>
<dbReference type="Gene3D" id="3.60.10.10">
    <property type="entry name" value="Endonuclease/exonuclease/phosphatase"/>
    <property type="match status" value="1"/>
</dbReference>